<sequence length="433" mass="46492">METEAMKTQMFLPVYRAAAQSLAPFSGLFLRRRAQRGKEELARLGERRGQAGLARPDGRLAWLHGASVGEGLALLPLVDRLIGKGFHVLVTTGTVASARILAQRLPSGAFHQYAPLDAPRFIERFLDHWRPDLFLLAESEIWPNMICAVHARAIPIASVNARLSPRSFARWRLAPSFISALLSRIDICLAQSEDDAGRLLQLGAPRVVAAGNLKYDVEAPPADPDRLRALFTGLGPRPVWIAASTHAGEEALALSAHKRLVRQLPDLLTIVAPRHAIRGDEITALARAAGLETAQRSRGEAPGASTQVYVADTMGELGLFYRLANVIFVGKSLVGQGGQNPIEPAKLGSAILHGPHVGNFIDVYAALDQGGGAFVVNDADDLAGRLAFLFSNPRDLRQAAEASRESVAAMGGAADRVMRALEPYVAAMIVSGQ</sequence>
<evidence type="ECO:0000256" key="8">
    <source>
        <dbReference type="PIRSR" id="PIRSR639901-1"/>
    </source>
</evidence>
<keyword evidence="10" id="KW-0472">Membrane</keyword>
<feature type="domain" description="3-deoxy-D-manno-octulosonic-acid transferase N-terminal" evidence="11">
    <location>
        <begin position="43"/>
        <end position="217"/>
    </location>
</feature>
<accession>A0A212QMU1</accession>
<evidence type="ECO:0000256" key="2">
    <source>
        <dbReference type="ARBA" id="ARBA00004713"/>
    </source>
</evidence>
<evidence type="ECO:0000313" key="13">
    <source>
        <dbReference type="Proteomes" id="UP000198418"/>
    </source>
</evidence>
<dbReference type="InterPro" id="IPR038107">
    <property type="entry name" value="Glycos_transf_N_sf"/>
</dbReference>
<gene>
    <name evidence="12" type="ORF">SAMN06265338_101849</name>
</gene>
<evidence type="ECO:0000256" key="4">
    <source>
        <dbReference type="ARBA" id="ARBA00019077"/>
    </source>
</evidence>
<dbReference type="InterPro" id="IPR039901">
    <property type="entry name" value="Kdotransferase"/>
</dbReference>
<evidence type="ECO:0000256" key="9">
    <source>
        <dbReference type="PIRSR" id="PIRSR639901-2"/>
    </source>
</evidence>
<evidence type="ECO:0000256" key="5">
    <source>
        <dbReference type="ARBA" id="ARBA00022679"/>
    </source>
</evidence>
<dbReference type="PANTHER" id="PTHR42755">
    <property type="entry name" value="3-DEOXY-MANNO-OCTULOSONATE CYTIDYLYLTRANSFERASE"/>
    <property type="match status" value="1"/>
</dbReference>
<dbReference type="PANTHER" id="PTHR42755:SF1">
    <property type="entry name" value="3-DEOXY-D-MANNO-OCTULOSONIC ACID TRANSFERASE, MITOCHONDRIAL-RELATED"/>
    <property type="match status" value="1"/>
</dbReference>
<dbReference type="AlphaFoldDB" id="A0A212QMU1"/>
<evidence type="ECO:0000256" key="7">
    <source>
        <dbReference type="ARBA" id="ARBA00049183"/>
    </source>
</evidence>
<feature type="site" description="Transition state stabilizer" evidence="9">
    <location>
        <position position="214"/>
    </location>
</feature>
<dbReference type="Gene3D" id="3.40.50.11720">
    <property type="entry name" value="3-Deoxy-D-manno-octulosonic-acid transferase, N-terminal domain"/>
    <property type="match status" value="1"/>
</dbReference>
<evidence type="ECO:0000313" key="12">
    <source>
        <dbReference type="EMBL" id="SNB60558.1"/>
    </source>
</evidence>
<evidence type="ECO:0000256" key="10">
    <source>
        <dbReference type="RuleBase" id="RU365103"/>
    </source>
</evidence>
<feature type="site" description="Transition state stabilizer" evidence="9">
    <location>
        <position position="138"/>
    </location>
</feature>
<comment type="catalytic activity">
    <reaction evidence="7 10">
        <text>lipid IVA (E. coli) + CMP-3-deoxy-beta-D-manno-octulosonate = alpha-Kdo-(2-&gt;6)-lipid IVA (E. coli) + CMP + H(+)</text>
        <dbReference type="Rhea" id="RHEA:28066"/>
        <dbReference type="ChEBI" id="CHEBI:15378"/>
        <dbReference type="ChEBI" id="CHEBI:58603"/>
        <dbReference type="ChEBI" id="CHEBI:60364"/>
        <dbReference type="ChEBI" id="CHEBI:60377"/>
        <dbReference type="ChEBI" id="CHEBI:85987"/>
        <dbReference type="EC" id="2.4.99.12"/>
    </reaction>
</comment>
<dbReference type="GO" id="GO:0009245">
    <property type="term" value="P:lipid A biosynthetic process"/>
    <property type="evidence" value="ECO:0007669"/>
    <property type="project" value="TreeGrafter"/>
</dbReference>
<comment type="similarity">
    <text evidence="10">Belongs to the glycosyltransferase group 1 family.</text>
</comment>
<keyword evidence="13" id="KW-1185">Reference proteome</keyword>
<dbReference type="GO" id="GO:0005886">
    <property type="term" value="C:plasma membrane"/>
    <property type="evidence" value="ECO:0007669"/>
    <property type="project" value="UniProtKB-SubCell"/>
</dbReference>
<keyword evidence="10" id="KW-0448">Lipopolysaccharide biosynthesis</keyword>
<dbReference type="EMBL" id="FYDG01000001">
    <property type="protein sequence ID" value="SNB60558.1"/>
    <property type="molecule type" value="Genomic_DNA"/>
</dbReference>
<dbReference type="UniPathway" id="UPA00958"/>
<evidence type="ECO:0000256" key="6">
    <source>
        <dbReference type="ARBA" id="ARBA00031445"/>
    </source>
</evidence>
<name>A0A212QMU1_RHOAC</name>
<evidence type="ECO:0000259" key="11">
    <source>
        <dbReference type="Pfam" id="PF04413"/>
    </source>
</evidence>
<dbReference type="GO" id="GO:0009244">
    <property type="term" value="P:lipopolysaccharide core region biosynthetic process"/>
    <property type="evidence" value="ECO:0007669"/>
    <property type="project" value="UniProtKB-UniRule"/>
</dbReference>
<proteinExistence type="inferred from homology"/>
<evidence type="ECO:0000256" key="1">
    <source>
        <dbReference type="ARBA" id="ARBA00003394"/>
    </source>
</evidence>
<comment type="subcellular location">
    <subcellularLocation>
        <location evidence="10">Cell membrane</location>
    </subcellularLocation>
</comment>
<dbReference type="Gene3D" id="3.40.50.2000">
    <property type="entry name" value="Glycogen Phosphorylase B"/>
    <property type="match status" value="1"/>
</dbReference>
<evidence type="ECO:0000256" key="3">
    <source>
        <dbReference type="ARBA" id="ARBA00012621"/>
    </source>
</evidence>
<keyword evidence="10" id="KW-1003">Cell membrane</keyword>
<dbReference type="GO" id="GO:0043842">
    <property type="term" value="F:Kdo transferase activity"/>
    <property type="evidence" value="ECO:0007669"/>
    <property type="project" value="UniProtKB-EC"/>
</dbReference>
<organism evidence="12 13">
    <name type="scientific">Rhodoblastus acidophilus</name>
    <name type="common">Rhodopseudomonas acidophila</name>
    <dbReference type="NCBI Taxonomy" id="1074"/>
    <lineage>
        <taxon>Bacteria</taxon>
        <taxon>Pseudomonadati</taxon>
        <taxon>Pseudomonadota</taxon>
        <taxon>Alphaproteobacteria</taxon>
        <taxon>Hyphomicrobiales</taxon>
        <taxon>Rhodoblastaceae</taxon>
        <taxon>Rhodoblastus</taxon>
    </lineage>
</organism>
<protein>
    <recommendedName>
        <fullName evidence="4 10">3-deoxy-D-manno-octulosonic acid transferase</fullName>
        <shortName evidence="10">Kdo transferase</shortName>
        <ecNumber evidence="3 10">2.4.99.12</ecNumber>
    </recommendedName>
    <alternativeName>
        <fullName evidence="6 10">Lipid IV(A) 3-deoxy-D-manno-octulosonic acid transferase</fullName>
    </alternativeName>
</protein>
<feature type="active site" description="Proton acceptor" evidence="8">
    <location>
        <position position="70"/>
    </location>
</feature>
<comment type="pathway">
    <text evidence="2 10">Bacterial outer membrane biogenesis; LPS core biosynthesis.</text>
</comment>
<comment type="function">
    <text evidence="1 10">Involved in lipopolysaccharide (LPS) biosynthesis. Catalyzes the transfer of 3-deoxy-D-manno-octulosonate (Kdo) residue(s) from CMP-Kdo to lipid IV(A), the tetraacyldisaccharide-1,4'-bisphosphate precursor of lipid A.</text>
</comment>
<reference evidence="13" key="1">
    <citation type="submission" date="2017-06" db="EMBL/GenBank/DDBJ databases">
        <authorList>
            <person name="Varghese N."/>
            <person name="Submissions S."/>
        </authorList>
    </citation>
    <scope>NUCLEOTIDE SEQUENCE [LARGE SCALE GENOMIC DNA]</scope>
    <source>
        <strain evidence="13">DSM 137</strain>
    </source>
</reference>
<dbReference type="Proteomes" id="UP000198418">
    <property type="component" value="Unassembled WGS sequence"/>
</dbReference>
<dbReference type="SUPFAM" id="SSF53756">
    <property type="entry name" value="UDP-Glycosyltransferase/glycogen phosphorylase"/>
    <property type="match status" value="1"/>
</dbReference>
<dbReference type="EC" id="2.4.99.12" evidence="3 10"/>
<dbReference type="InterPro" id="IPR007507">
    <property type="entry name" value="Glycos_transf_N"/>
</dbReference>
<keyword evidence="5 10" id="KW-0808">Transferase</keyword>
<dbReference type="Pfam" id="PF04413">
    <property type="entry name" value="Glycos_transf_N"/>
    <property type="match status" value="1"/>
</dbReference>